<keyword evidence="1" id="KW-0812">Transmembrane</keyword>
<reference evidence="2 3" key="1">
    <citation type="submission" date="2019-04" db="EMBL/GenBank/DDBJ databases">
        <title>Friends and foes A comparative genomics studyof 23 Aspergillus species from section Flavi.</title>
        <authorList>
            <consortium name="DOE Joint Genome Institute"/>
            <person name="Kjaerbolling I."/>
            <person name="Vesth T."/>
            <person name="Frisvad J.C."/>
            <person name="Nybo J.L."/>
            <person name="Theobald S."/>
            <person name="Kildgaard S."/>
            <person name="Isbrandt T."/>
            <person name="Kuo A."/>
            <person name="Sato A."/>
            <person name="Lyhne E.K."/>
            <person name="Kogle M.E."/>
            <person name="Wiebenga A."/>
            <person name="Kun R.S."/>
            <person name="Lubbers R.J."/>
            <person name="Makela M.R."/>
            <person name="Barry K."/>
            <person name="Chovatia M."/>
            <person name="Clum A."/>
            <person name="Daum C."/>
            <person name="Haridas S."/>
            <person name="He G."/>
            <person name="LaButti K."/>
            <person name="Lipzen A."/>
            <person name="Mondo S."/>
            <person name="Riley R."/>
            <person name="Salamov A."/>
            <person name="Simmons B.A."/>
            <person name="Magnuson J.K."/>
            <person name="Henrissat B."/>
            <person name="Mortensen U.H."/>
            <person name="Larsen T.O."/>
            <person name="Devries R.P."/>
            <person name="Grigoriev I.V."/>
            <person name="Machida M."/>
            <person name="Baker S.E."/>
            <person name="Andersen M.R."/>
        </authorList>
    </citation>
    <scope>NUCLEOTIDE SEQUENCE [LARGE SCALE GENOMIC DNA]</scope>
    <source>
        <strain evidence="2 3">IBT 29228</strain>
    </source>
</reference>
<accession>A0A5N7BAU6</accession>
<evidence type="ECO:0000313" key="2">
    <source>
        <dbReference type="EMBL" id="KAE8378895.1"/>
    </source>
</evidence>
<gene>
    <name evidence="2" type="ORF">BDV26DRAFT_260771</name>
</gene>
<dbReference type="AlphaFoldDB" id="A0A5N7BAU6"/>
<sequence>MHILTTHTCIYAYYIYIRGQMYGVIPDLLSTGHISSFSFFEGEGGGKELFSLLECMYHYVYLLGAWTCIYIYVCMCVCVCR</sequence>
<organism evidence="2 3">
    <name type="scientific">Aspergillus bertholletiae</name>
    <dbReference type="NCBI Taxonomy" id="1226010"/>
    <lineage>
        <taxon>Eukaryota</taxon>
        <taxon>Fungi</taxon>
        <taxon>Dikarya</taxon>
        <taxon>Ascomycota</taxon>
        <taxon>Pezizomycotina</taxon>
        <taxon>Eurotiomycetes</taxon>
        <taxon>Eurotiomycetidae</taxon>
        <taxon>Eurotiales</taxon>
        <taxon>Aspergillaceae</taxon>
        <taxon>Aspergillus</taxon>
        <taxon>Aspergillus subgen. Circumdati</taxon>
    </lineage>
</organism>
<keyword evidence="1" id="KW-1133">Transmembrane helix</keyword>
<dbReference type="EMBL" id="ML736202">
    <property type="protein sequence ID" value="KAE8378895.1"/>
    <property type="molecule type" value="Genomic_DNA"/>
</dbReference>
<proteinExistence type="predicted"/>
<keyword evidence="3" id="KW-1185">Reference proteome</keyword>
<name>A0A5N7BAU6_9EURO</name>
<evidence type="ECO:0000256" key="1">
    <source>
        <dbReference type="SAM" id="Phobius"/>
    </source>
</evidence>
<feature type="transmembrane region" description="Helical" evidence="1">
    <location>
        <begin position="59"/>
        <end position="80"/>
    </location>
</feature>
<dbReference type="Proteomes" id="UP000326198">
    <property type="component" value="Unassembled WGS sequence"/>
</dbReference>
<keyword evidence="1" id="KW-0472">Membrane</keyword>
<evidence type="ECO:0000313" key="3">
    <source>
        <dbReference type="Proteomes" id="UP000326198"/>
    </source>
</evidence>
<protein>
    <submittedName>
        <fullName evidence="2">Uncharacterized protein</fullName>
    </submittedName>
</protein>